<gene>
    <name evidence="1" type="ORF">BU25DRAFT_415034</name>
</gene>
<proteinExistence type="predicted"/>
<organism evidence="1 2">
    <name type="scientific">Macroventuria anomochaeta</name>
    <dbReference type="NCBI Taxonomy" id="301207"/>
    <lineage>
        <taxon>Eukaryota</taxon>
        <taxon>Fungi</taxon>
        <taxon>Dikarya</taxon>
        <taxon>Ascomycota</taxon>
        <taxon>Pezizomycotina</taxon>
        <taxon>Dothideomycetes</taxon>
        <taxon>Pleosporomycetidae</taxon>
        <taxon>Pleosporales</taxon>
        <taxon>Pleosporineae</taxon>
        <taxon>Didymellaceae</taxon>
        <taxon>Macroventuria</taxon>
    </lineage>
</organism>
<comment type="caution">
    <text evidence="1">The sequence shown here is derived from an EMBL/GenBank/DDBJ whole genome shotgun (WGS) entry which is preliminary data.</text>
</comment>
<dbReference type="EMBL" id="MU006742">
    <property type="protein sequence ID" value="KAF2622788.1"/>
    <property type="molecule type" value="Genomic_DNA"/>
</dbReference>
<evidence type="ECO:0000313" key="2">
    <source>
        <dbReference type="Proteomes" id="UP000799754"/>
    </source>
</evidence>
<evidence type="ECO:0000313" key="1">
    <source>
        <dbReference type="EMBL" id="KAF2622788.1"/>
    </source>
</evidence>
<reference evidence="1" key="1">
    <citation type="journal article" date="2020" name="Stud. Mycol.">
        <title>101 Dothideomycetes genomes: a test case for predicting lifestyles and emergence of pathogens.</title>
        <authorList>
            <person name="Haridas S."/>
            <person name="Albert R."/>
            <person name="Binder M."/>
            <person name="Bloem J."/>
            <person name="Labutti K."/>
            <person name="Salamov A."/>
            <person name="Andreopoulos B."/>
            <person name="Baker S."/>
            <person name="Barry K."/>
            <person name="Bills G."/>
            <person name="Bluhm B."/>
            <person name="Cannon C."/>
            <person name="Castanera R."/>
            <person name="Culley D."/>
            <person name="Daum C."/>
            <person name="Ezra D."/>
            <person name="Gonzalez J."/>
            <person name="Henrissat B."/>
            <person name="Kuo A."/>
            <person name="Liang C."/>
            <person name="Lipzen A."/>
            <person name="Lutzoni F."/>
            <person name="Magnuson J."/>
            <person name="Mondo S."/>
            <person name="Nolan M."/>
            <person name="Ohm R."/>
            <person name="Pangilinan J."/>
            <person name="Park H.-J."/>
            <person name="Ramirez L."/>
            <person name="Alfaro M."/>
            <person name="Sun H."/>
            <person name="Tritt A."/>
            <person name="Yoshinaga Y."/>
            <person name="Zwiers L.-H."/>
            <person name="Turgeon B."/>
            <person name="Goodwin S."/>
            <person name="Spatafora J."/>
            <person name="Crous P."/>
            <person name="Grigoriev I."/>
        </authorList>
    </citation>
    <scope>NUCLEOTIDE SEQUENCE</scope>
    <source>
        <strain evidence="1">CBS 525.71</strain>
    </source>
</reference>
<dbReference type="Proteomes" id="UP000799754">
    <property type="component" value="Unassembled WGS sequence"/>
</dbReference>
<sequence length="200" mass="22834">MSNESESSLTEEDACPFYSSPPRLTQYSTPPMDDVASKSEPAAPPDGQQTPKRPRHKRVNSDDTERPASAQRGSDDSEEHPDVEAEQEASDEEDADPAVQIANFDWGDLHQRYHEAINQCSQEEAGSMGEWNSLMEYFRIWANSGHEHETDRTFQRLQTRTIYVQNEEDELENKRNHYINVVRAFESALNLLKANGMFRG</sequence>
<keyword evidence="2" id="KW-1185">Reference proteome</keyword>
<name>A0ACB6RLW3_9PLEO</name>
<protein>
    <submittedName>
        <fullName evidence="1">Uncharacterized protein</fullName>
    </submittedName>
</protein>
<accession>A0ACB6RLW3</accession>